<dbReference type="RefSeq" id="WP_182583207.1">
    <property type="nucleotide sequence ID" value="NZ_JACIUZ010000044.1"/>
</dbReference>
<gene>
    <name evidence="1" type="ORF">H5R64_07510</name>
</gene>
<sequence length="92" mass="10016">MVKITLINGDIIYIKSTTEVHAYKALDAKLGSQPYYLKQVFDGTITDGKELDVTNPAISISGLVASTDFIEINDSGYKFIKTSAVANIQLTD</sequence>
<dbReference type="EMBL" id="JACIUZ010000044">
    <property type="protein sequence ID" value="MBB1063599.1"/>
    <property type="molecule type" value="Genomic_DNA"/>
</dbReference>
<evidence type="ECO:0000313" key="2">
    <source>
        <dbReference type="Proteomes" id="UP000544052"/>
    </source>
</evidence>
<accession>A0ABR6E8S4</accession>
<dbReference type="Proteomes" id="UP000544052">
    <property type="component" value="Unassembled WGS sequence"/>
</dbReference>
<protein>
    <submittedName>
        <fullName evidence="1">Uncharacterized protein</fullName>
    </submittedName>
</protein>
<organism evidence="1 2">
    <name type="scientific">Limosilactobacillus fastidiosus</name>
    <dbReference type="NCBI Taxonomy" id="2759855"/>
    <lineage>
        <taxon>Bacteria</taxon>
        <taxon>Bacillati</taxon>
        <taxon>Bacillota</taxon>
        <taxon>Bacilli</taxon>
        <taxon>Lactobacillales</taxon>
        <taxon>Lactobacillaceae</taxon>
        <taxon>Limosilactobacillus</taxon>
    </lineage>
</organism>
<comment type="caution">
    <text evidence="1">The sequence shown here is derived from an EMBL/GenBank/DDBJ whole genome shotgun (WGS) entry which is preliminary data.</text>
</comment>
<proteinExistence type="predicted"/>
<evidence type="ECO:0000313" key="1">
    <source>
        <dbReference type="EMBL" id="MBB1063599.1"/>
    </source>
</evidence>
<name>A0ABR6E8S4_9LACO</name>
<reference evidence="1 2" key="1">
    <citation type="submission" date="2020-07" db="EMBL/GenBank/DDBJ databases">
        <title>Description of Limosilactobacillus balticus sp. nov., Limosilactobacillus agrestis sp. nov., Limosilactobacillus albertensis sp. nov., Limosilactobacillus rudii sp. nov., Limosilactobacillus fastidiosus sp. nov., five novel Limosilactobacillus species isolated from the vertebrate gastrointestinal tract, and proposal of 6 subspecies of Limosilactobacillus reuteri adapted to the gastrointestinal tract of specific vertebrate hosts.</title>
        <authorList>
            <person name="Li F."/>
            <person name="Cheng C."/>
            <person name="Zheng J."/>
            <person name="Quevedo R.M."/>
            <person name="Li J."/>
            <person name="Roos S."/>
            <person name="Gaenzle M.G."/>
            <person name="Walter J."/>
        </authorList>
    </citation>
    <scope>NUCLEOTIDE SEQUENCE [LARGE SCALE GENOMIC DNA]</scope>
    <source>
        <strain evidence="1 2">WF-MO7-1</strain>
    </source>
</reference>
<keyword evidence="2" id="KW-1185">Reference proteome</keyword>